<dbReference type="InterPro" id="IPR015884">
    <property type="entry name" value="Malic_enzyme_CS"/>
</dbReference>
<dbReference type="SUPFAM" id="SSF53223">
    <property type="entry name" value="Aminoacid dehydrogenase-like, N-terminal domain"/>
    <property type="match status" value="1"/>
</dbReference>
<dbReference type="SUPFAM" id="SSF51735">
    <property type="entry name" value="NAD(P)-binding Rossmann-fold domains"/>
    <property type="match status" value="1"/>
</dbReference>
<dbReference type="SMART" id="SM01274">
    <property type="entry name" value="malic"/>
    <property type="match status" value="1"/>
</dbReference>
<feature type="binding site" evidence="7">
    <location>
        <position position="245"/>
    </location>
    <ligand>
        <name>a divalent metal cation</name>
        <dbReference type="ChEBI" id="CHEBI:60240"/>
    </ligand>
</feature>
<dbReference type="Gene3D" id="3.40.50.720">
    <property type="entry name" value="NAD(P)-binding Rossmann-like Domain"/>
    <property type="match status" value="1"/>
</dbReference>
<feature type="active site" description="Proton donor" evidence="5">
    <location>
        <position position="78"/>
    </location>
</feature>
<dbReference type="STRING" id="68775.A0A5C3MHI7"/>
<feature type="binding site" evidence="6">
    <location>
        <position position="391"/>
    </location>
    <ligand>
        <name>(S)-malate</name>
        <dbReference type="ChEBI" id="CHEBI:15589"/>
    </ligand>
</feature>
<protein>
    <recommendedName>
        <fullName evidence="8">Malic enzyme</fullName>
    </recommendedName>
</protein>
<dbReference type="GO" id="GO:0004471">
    <property type="term" value="F:malate dehydrogenase (decarboxylating) (NAD+) activity"/>
    <property type="evidence" value="ECO:0007669"/>
    <property type="project" value="TreeGrafter"/>
</dbReference>
<feature type="binding site" evidence="6">
    <location>
        <position position="132"/>
    </location>
    <ligand>
        <name>(S)-malate</name>
        <dbReference type="ChEBI" id="CHEBI:15589"/>
    </ligand>
</feature>
<reference evidence="11 12" key="1">
    <citation type="journal article" date="2019" name="Nat. Ecol. Evol.">
        <title>Megaphylogeny resolves global patterns of mushroom evolution.</title>
        <authorList>
            <person name="Varga T."/>
            <person name="Krizsan K."/>
            <person name="Foldi C."/>
            <person name="Dima B."/>
            <person name="Sanchez-Garcia M."/>
            <person name="Sanchez-Ramirez S."/>
            <person name="Szollosi G.J."/>
            <person name="Szarkandi J.G."/>
            <person name="Papp V."/>
            <person name="Albert L."/>
            <person name="Andreopoulos W."/>
            <person name="Angelini C."/>
            <person name="Antonin V."/>
            <person name="Barry K.W."/>
            <person name="Bougher N.L."/>
            <person name="Buchanan P."/>
            <person name="Buyck B."/>
            <person name="Bense V."/>
            <person name="Catcheside P."/>
            <person name="Chovatia M."/>
            <person name="Cooper J."/>
            <person name="Damon W."/>
            <person name="Desjardin D."/>
            <person name="Finy P."/>
            <person name="Geml J."/>
            <person name="Haridas S."/>
            <person name="Hughes K."/>
            <person name="Justo A."/>
            <person name="Karasinski D."/>
            <person name="Kautmanova I."/>
            <person name="Kiss B."/>
            <person name="Kocsube S."/>
            <person name="Kotiranta H."/>
            <person name="LaButti K.M."/>
            <person name="Lechner B.E."/>
            <person name="Liimatainen K."/>
            <person name="Lipzen A."/>
            <person name="Lukacs Z."/>
            <person name="Mihaltcheva S."/>
            <person name="Morgado L.N."/>
            <person name="Niskanen T."/>
            <person name="Noordeloos M.E."/>
            <person name="Ohm R.A."/>
            <person name="Ortiz-Santana B."/>
            <person name="Ovrebo C."/>
            <person name="Racz N."/>
            <person name="Riley R."/>
            <person name="Savchenko A."/>
            <person name="Shiryaev A."/>
            <person name="Soop K."/>
            <person name="Spirin V."/>
            <person name="Szebenyi C."/>
            <person name="Tomsovsky M."/>
            <person name="Tulloss R.E."/>
            <person name="Uehling J."/>
            <person name="Grigoriev I.V."/>
            <person name="Vagvolgyi C."/>
            <person name="Papp T."/>
            <person name="Martin F.M."/>
            <person name="Miettinen O."/>
            <person name="Hibbett D.S."/>
            <person name="Nagy L.G."/>
        </authorList>
    </citation>
    <scope>NUCLEOTIDE SEQUENCE [LARGE SCALE GENOMIC DNA]</scope>
    <source>
        <strain evidence="11 12">CBS 166.37</strain>
    </source>
</reference>
<evidence type="ECO:0000256" key="5">
    <source>
        <dbReference type="PIRSR" id="PIRSR000106-1"/>
    </source>
</evidence>
<evidence type="ECO:0000259" key="9">
    <source>
        <dbReference type="SMART" id="SM00919"/>
    </source>
</evidence>
<dbReference type="GO" id="GO:0006108">
    <property type="term" value="P:malate metabolic process"/>
    <property type="evidence" value="ECO:0007669"/>
    <property type="project" value="TreeGrafter"/>
</dbReference>
<dbReference type="GO" id="GO:0051287">
    <property type="term" value="F:NAD binding"/>
    <property type="evidence" value="ECO:0007669"/>
    <property type="project" value="InterPro"/>
</dbReference>
<name>A0A5C3MHI7_9AGAR</name>
<evidence type="ECO:0000256" key="1">
    <source>
        <dbReference type="ARBA" id="ARBA00001936"/>
    </source>
</evidence>
<dbReference type="InterPro" id="IPR001891">
    <property type="entry name" value="Malic_OxRdtase"/>
</dbReference>
<dbReference type="AlphaFoldDB" id="A0A5C3MHI7"/>
<dbReference type="SMART" id="SM00919">
    <property type="entry name" value="Malic_M"/>
    <property type="match status" value="1"/>
</dbReference>
<keyword evidence="3 7" id="KW-0479">Metal-binding</keyword>
<dbReference type="CDD" id="cd05312">
    <property type="entry name" value="NAD_bind_1_malic_enz"/>
    <property type="match status" value="1"/>
</dbReference>
<feature type="binding site" evidence="7">
    <location>
        <position position="221"/>
    </location>
    <ligand>
        <name>a divalent metal cation</name>
        <dbReference type="ChEBI" id="CHEBI:60240"/>
    </ligand>
</feature>
<organism evidence="11 12">
    <name type="scientific">Crucibulum laeve</name>
    <dbReference type="NCBI Taxonomy" id="68775"/>
    <lineage>
        <taxon>Eukaryota</taxon>
        <taxon>Fungi</taxon>
        <taxon>Dikarya</taxon>
        <taxon>Basidiomycota</taxon>
        <taxon>Agaricomycotina</taxon>
        <taxon>Agaricomycetes</taxon>
        <taxon>Agaricomycetidae</taxon>
        <taxon>Agaricales</taxon>
        <taxon>Agaricineae</taxon>
        <taxon>Nidulariaceae</taxon>
        <taxon>Crucibulum</taxon>
    </lineage>
</organism>
<dbReference type="PIRSF" id="PIRSF000106">
    <property type="entry name" value="ME"/>
    <property type="match status" value="1"/>
</dbReference>
<dbReference type="NCBIfam" id="NF010052">
    <property type="entry name" value="PRK13529.1"/>
    <property type="match status" value="1"/>
</dbReference>
<gene>
    <name evidence="11" type="ORF">BDQ12DRAFT_679764</name>
</gene>
<dbReference type="InterPro" id="IPR036291">
    <property type="entry name" value="NAD(P)-bd_dom_sf"/>
</dbReference>
<comment type="cofactor">
    <cofactor evidence="7">
        <name>Mg(2+)</name>
        <dbReference type="ChEBI" id="CHEBI:18420"/>
    </cofactor>
    <cofactor evidence="7">
        <name>Mn(2+)</name>
        <dbReference type="ChEBI" id="CHEBI:29035"/>
    </cofactor>
    <text evidence="7">Divalent metal cations. Prefers magnesium or manganese.</text>
</comment>
<evidence type="ECO:0000256" key="7">
    <source>
        <dbReference type="PIRSR" id="PIRSR000106-3"/>
    </source>
</evidence>
<proteinExistence type="inferred from homology"/>
<dbReference type="PRINTS" id="PR00072">
    <property type="entry name" value="MALOXRDTASE"/>
</dbReference>
<keyword evidence="12" id="KW-1185">Reference proteome</keyword>
<dbReference type="PANTHER" id="PTHR23406:SF32">
    <property type="entry name" value="NADP-DEPENDENT MALIC ENZYME"/>
    <property type="match status" value="1"/>
</dbReference>
<accession>A0A5C3MHI7</accession>
<dbReference type="PANTHER" id="PTHR23406">
    <property type="entry name" value="MALIC ENZYME-RELATED"/>
    <property type="match status" value="1"/>
</dbReference>
<feature type="active site" description="Proton acceptor" evidence="5">
    <location>
        <position position="150"/>
    </location>
</feature>
<evidence type="ECO:0000256" key="6">
    <source>
        <dbReference type="PIRSR" id="PIRSR000106-2"/>
    </source>
</evidence>
<evidence type="ECO:0000256" key="8">
    <source>
        <dbReference type="RuleBase" id="RU003426"/>
    </source>
</evidence>
<dbReference type="PROSITE" id="PS00331">
    <property type="entry name" value="MALIC_ENZYMES"/>
    <property type="match status" value="1"/>
</dbReference>
<feature type="domain" description="Malic enzyme NAD-binding" evidence="9">
    <location>
        <begin position="246"/>
        <end position="504"/>
    </location>
</feature>
<feature type="binding site" evidence="7">
    <location>
        <position position="222"/>
    </location>
    <ligand>
        <name>a divalent metal cation</name>
        <dbReference type="ChEBI" id="CHEBI:60240"/>
    </ligand>
</feature>
<dbReference type="InterPro" id="IPR012301">
    <property type="entry name" value="Malic_N_dom"/>
</dbReference>
<keyword evidence="4 8" id="KW-0560">Oxidoreductase</keyword>
<evidence type="ECO:0000313" key="11">
    <source>
        <dbReference type="EMBL" id="TFK40621.1"/>
    </source>
</evidence>
<dbReference type="GO" id="GO:0005739">
    <property type="term" value="C:mitochondrion"/>
    <property type="evidence" value="ECO:0007669"/>
    <property type="project" value="TreeGrafter"/>
</dbReference>
<sequence length="542" mass="60010">MSLGLPLVATNGHVVPLTTRIPPYFLNTDHRQRCLAQLRSKHTGLEKYIYLNGLKERDPNLFYEVLLGNMLEIIPILYTPTVGDACSNYSHIWRRPEGLYVSIEHKGHIRQVLHTWPTGLASRIAVVTDGSRILGLGDLGANGLPISIGKLDLYIAGAGIKPTSAVPICLDLGTNTEKFLEDPLYIGVRRKRPATAEMDEFMKEFMEAMKETFPQLLVQFEDFSTDNAFRYLEMFKTQYRCFNDDIQGTGSVVLSGFLNSARLASSATGTPLSEQRILFFGAGSAGIGVAKQLTSFFTLQGMSEDEARKRIYTVDSKGLITADRKGLQEHKIYFARTDYDGPALTSLIDIIQYVKPTALLGLSTIRNAFTEDVVRLMASLNARPIIFPLSNPVSLCEVDYSDAIKWTNGTVIFASGSPYKAVKFEGKVYEPGQGNNMYIFPGIGLGTILSEARHVTDAMVEQASIALAGSLTDEEESSELVYPRLARIRDISANIALAVIRAAQTDNVDENVLFRNLTDEALLDYIKAKQWQPCSAHSYPHL</sequence>
<dbReference type="InterPro" id="IPR037062">
    <property type="entry name" value="Malic_N_dom_sf"/>
</dbReference>
<feature type="domain" description="Malic enzyme N-terminal" evidence="10">
    <location>
        <begin position="55"/>
        <end position="236"/>
    </location>
</feature>
<evidence type="ECO:0000259" key="10">
    <source>
        <dbReference type="SMART" id="SM01274"/>
    </source>
</evidence>
<dbReference type="Pfam" id="PF03949">
    <property type="entry name" value="Malic_M"/>
    <property type="match status" value="1"/>
</dbReference>
<evidence type="ECO:0000256" key="2">
    <source>
        <dbReference type="ARBA" id="ARBA00008785"/>
    </source>
</evidence>
<feature type="binding site" evidence="6">
    <location>
        <position position="435"/>
    </location>
    <ligand>
        <name>(S)-malate</name>
        <dbReference type="ChEBI" id="CHEBI:15589"/>
    </ligand>
</feature>
<comment type="cofactor">
    <cofactor evidence="1">
        <name>Mn(2+)</name>
        <dbReference type="ChEBI" id="CHEBI:29035"/>
    </cofactor>
</comment>
<comment type="similarity">
    <text evidence="2 8">Belongs to the malic enzymes family.</text>
</comment>
<evidence type="ECO:0000313" key="12">
    <source>
        <dbReference type="Proteomes" id="UP000308652"/>
    </source>
</evidence>
<dbReference type="InterPro" id="IPR012302">
    <property type="entry name" value="Malic_NAD-bd"/>
</dbReference>
<dbReference type="Pfam" id="PF00390">
    <property type="entry name" value="malic"/>
    <property type="match status" value="1"/>
</dbReference>
<dbReference type="EMBL" id="ML213596">
    <property type="protein sequence ID" value="TFK40621.1"/>
    <property type="molecule type" value="Genomic_DNA"/>
</dbReference>
<dbReference type="Gene3D" id="3.40.50.10380">
    <property type="entry name" value="Malic enzyme, N-terminal domain"/>
    <property type="match status" value="1"/>
</dbReference>
<evidence type="ECO:0000256" key="3">
    <source>
        <dbReference type="ARBA" id="ARBA00022723"/>
    </source>
</evidence>
<dbReference type="FunFam" id="3.40.50.720:FF:000182">
    <property type="entry name" value="NAD-dependent malic enzyme"/>
    <property type="match status" value="1"/>
</dbReference>
<dbReference type="InterPro" id="IPR046346">
    <property type="entry name" value="Aminoacid_DH-like_N_sf"/>
</dbReference>
<dbReference type="GO" id="GO:0046872">
    <property type="term" value="F:metal ion binding"/>
    <property type="evidence" value="ECO:0007669"/>
    <property type="project" value="UniProtKB-KW"/>
</dbReference>
<dbReference type="Proteomes" id="UP000308652">
    <property type="component" value="Unassembled WGS sequence"/>
</dbReference>
<dbReference type="OrthoDB" id="5365701at2759"/>
<evidence type="ECO:0000256" key="4">
    <source>
        <dbReference type="ARBA" id="ARBA00023002"/>
    </source>
</evidence>